<comment type="catalytic activity">
    <reaction evidence="4 7">
        <text>uridine(38/39/40) in tRNA = pseudouridine(38/39/40) in tRNA</text>
        <dbReference type="Rhea" id="RHEA:22376"/>
        <dbReference type="Rhea" id="RHEA-COMP:10085"/>
        <dbReference type="Rhea" id="RHEA-COMP:10087"/>
        <dbReference type="ChEBI" id="CHEBI:65314"/>
        <dbReference type="ChEBI" id="CHEBI:65315"/>
        <dbReference type="EC" id="5.4.99.12"/>
    </reaction>
</comment>
<dbReference type="AlphaFoldDB" id="A0A3E2THE8"/>
<feature type="domain" description="Pseudouridine synthase I TruA alpha/beta" evidence="8">
    <location>
        <begin position="148"/>
        <end position="247"/>
    </location>
</feature>
<feature type="binding site" evidence="4 6">
    <location>
        <position position="111"/>
    </location>
    <ligand>
        <name>substrate</name>
    </ligand>
</feature>
<dbReference type="PIRSF" id="PIRSF001430">
    <property type="entry name" value="tRNA_psdUrid_synth"/>
    <property type="match status" value="1"/>
</dbReference>
<protein>
    <recommendedName>
        <fullName evidence="4">tRNA pseudouridine synthase A</fullName>
        <ecNumber evidence="4">5.4.99.12</ecNumber>
    </recommendedName>
    <alternativeName>
        <fullName evidence="4">tRNA pseudouridine(38-40) synthase</fullName>
    </alternativeName>
    <alternativeName>
        <fullName evidence="4">tRNA pseudouridylate synthase I</fullName>
    </alternativeName>
    <alternativeName>
        <fullName evidence="4">tRNA-uridine isomerase I</fullName>
    </alternativeName>
</protein>
<evidence type="ECO:0000313" key="9">
    <source>
        <dbReference type="EMBL" id="RGB75826.1"/>
    </source>
</evidence>
<sequence length="247" mass="28855">MVKNILLKIAYDGTNFHGYQYQENFRSVESEVKKAINKVTSEDNRIIAAGRTDAGVHAYAQYINFLTASNINPKAFKYHLDPFLPNDIIALETKEVDLSFHARFSAKTKTYKYVINRDKVMHPIYRNYMEQITYSLDLDKLEEGLRVLKGEHDFKSFMRADKNLDINTVRKIDNCYYQQEDNKLLIYFKANSFLHNQVRIMVGSLIELSRGKLTINDFKSYFKPDNENRANPALSPCGLYLWSIDYE</sequence>
<evidence type="ECO:0000259" key="8">
    <source>
        <dbReference type="Pfam" id="PF01416"/>
    </source>
</evidence>
<evidence type="ECO:0000256" key="5">
    <source>
        <dbReference type="PIRSR" id="PIRSR001430-1"/>
    </source>
</evidence>
<dbReference type="Pfam" id="PF01416">
    <property type="entry name" value="PseudoU_synth_1"/>
    <property type="match status" value="2"/>
</dbReference>
<dbReference type="HAMAP" id="MF_00171">
    <property type="entry name" value="TruA"/>
    <property type="match status" value="1"/>
</dbReference>
<dbReference type="NCBIfam" id="TIGR00071">
    <property type="entry name" value="hisT_truA"/>
    <property type="match status" value="1"/>
</dbReference>
<keyword evidence="10" id="KW-1185">Reference proteome</keyword>
<dbReference type="InterPro" id="IPR020103">
    <property type="entry name" value="PsdUridine_synth_cat_dom_sf"/>
</dbReference>
<comment type="similarity">
    <text evidence="1 4 7">Belongs to the tRNA pseudouridine synthase TruA family.</text>
</comment>
<dbReference type="Gene3D" id="3.30.70.580">
    <property type="entry name" value="Pseudouridine synthase I, catalytic domain, N-terminal subdomain"/>
    <property type="match status" value="1"/>
</dbReference>
<dbReference type="FunFam" id="3.30.70.580:FF:000001">
    <property type="entry name" value="tRNA pseudouridine synthase A"/>
    <property type="match status" value="1"/>
</dbReference>
<accession>A0A3E2THE8</accession>
<evidence type="ECO:0000256" key="7">
    <source>
        <dbReference type="RuleBase" id="RU003792"/>
    </source>
</evidence>
<dbReference type="GO" id="GO:0003723">
    <property type="term" value="F:RNA binding"/>
    <property type="evidence" value="ECO:0007669"/>
    <property type="project" value="InterPro"/>
</dbReference>
<dbReference type="InterPro" id="IPR020095">
    <property type="entry name" value="PsdUridine_synth_TruA_C"/>
</dbReference>
<comment type="caution">
    <text evidence="9">The sequence shown here is derived from an EMBL/GenBank/DDBJ whole genome shotgun (WGS) entry which is preliminary data.</text>
</comment>
<keyword evidence="3 4" id="KW-0413">Isomerase</keyword>
<dbReference type="GO" id="GO:0031119">
    <property type="term" value="P:tRNA pseudouridine synthesis"/>
    <property type="evidence" value="ECO:0007669"/>
    <property type="project" value="UniProtKB-UniRule"/>
</dbReference>
<comment type="caution">
    <text evidence="4">Lacks conserved residue(s) required for the propagation of feature annotation.</text>
</comment>
<reference evidence="9 10" key="1">
    <citation type="submission" date="2018-08" db="EMBL/GenBank/DDBJ databases">
        <title>A genome reference for cultivated species of the human gut microbiota.</title>
        <authorList>
            <person name="Zou Y."/>
            <person name="Xue W."/>
            <person name="Luo G."/>
        </authorList>
    </citation>
    <scope>NUCLEOTIDE SEQUENCE [LARGE SCALE GENOMIC DNA]</scope>
    <source>
        <strain evidence="9 10">OF01-3</strain>
    </source>
</reference>
<dbReference type="Proteomes" id="UP000261011">
    <property type="component" value="Unassembled WGS sequence"/>
</dbReference>
<comment type="subunit">
    <text evidence="4">Homodimer.</text>
</comment>
<dbReference type="OrthoDB" id="9811823at2"/>
<evidence type="ECO:0000256" key="1">
    <source>
        <dbReference type="ARBA" id="ARBA00009375"/>
    </source>
</evidence>
<dbReference type="PANTHER" id="PTHR11142:SF0">
    <property type="entry name" value="TRNA PSEUDOURIDINE SYNTHASE-LIKE 1"/>
    <property type="match status" value="1"/>
</dbReference>
<gene>
    <name evidence="4 9" type="primary">truA</name>
    <name evidence="9" type="ORF">DXA39_05755</name>
</gene>
<comment type="function">
    <text evidence="4">Formation of pseudouridine at positions 38, 39 and 40 in the anticodon stem and loop of transfer RNAs.</text>
</comment>
<evidence type="ECO:0000256" key="4">
    <source>
        <dbReference type="HAMAP-Rule" id="MF_00171"/>
    </source>
</evidence>
<evidence type="ECO:0000313" key="10">
    <source>
        <dbReference type="Proteomes" id="UP000261011"/>
    </source>
</evidence>
<dbReference type="CDD" id="cd02570">
    <property type="entry name" value="PseudoU_synth_EcTruA"/>
    <property type="match status" value="1"/>
</dbReference>
<feature type="domain" description="Pseudouridine synthase I TruA alpha/beta" evidence="8">
    <location>
        <begin position="10"/>
        <end position="104"/>
    </location>
</feature>
<name>A0A3E2THE8_9FIRM</name>
<evidence type="ECO:0000256" key="3">
    <source>
        <dbReference type="ARBA" id="ARBA00023235"/>
    </source>
</evidence>
<dbReference type="RefSeq" id="WP_117521769.1">
    <property type="nucleotide sequence ID" value="NZ_AP031484.1"/>
</dbReference>
<keyword evidence="2 4" id="KW-0819">tRNA processing</keyword>
<dbReference type="EMBL" id="QVEU01000004">
    <property type="protein sequence ID" value="RGB75826.1"/>
    <property type="molecule type" value="Genomic_DNA"/>
</dbReference>
<dbReference type="InterPro" id="IPR001406">
    <property type="entry name" value="PsdUridine_synth_TruA"/>
</dbReference>
<dbReference type="EC" id="5.4.99.12" evidence="4"/>
<dbReference type="SUPFAM" id="SSF55120">
    <property type="entry name" value="Pseudouridine synthase"/>
    <property type="match status" value="1"/>
</dbReference>
<dbReference type="Gene3D" id="3.30.70.660">
    <property type="entry name" value="Pseudouridine synthase I, catalytic domain, C-terminal subdomain"/>
    <property type="match status" value="1"/>
</dbReference>
<proteinExistence type="inferred from homology"/>
<feature type="active site" description="Nucleophile" evidence="4 5">
    <location>
        <position position="53"/>
    </location>
</feature>
<organism evidence="9 10">
    <name type="scientific">Anaerococcus nagyae</name>
    <dbReference type="NCBI Taxonomy" id="1755241"/>
    <lineage>
        <taxon>Bacteria</taxon>
        <taxon>Bacillati</taxon>
        <taxon>Bacillota</taxon>
        <taxon>Tissierellia</taxon>
        <taxon>Tissierellales</taxon>
        <taxon>Peptoniphilaceae</taxon>
        <taxon>Anaerococcus</taxon>
    </lineage>
</organism>
<dbReference type="GO" id="GO:0160147">
    <property type="term" value="F:tRNA pseudouridine(38-40) synthase activity"/>
    <property type="evidence" value="ECO:0007669"/>
    <property type="project" value="UniProtKB-EC"/>
</dbReference>
<dbReference type="InterPro" id="IPR020097">
    <property type="entry name" value="PsdUridine_synth_TruA_a/b_dom"/>
</dbReference>
<evidence type="ECO:0000256" key="6">
    <source>
        <dbReference type="PIRSR" id="PIRSR001430-2"/>
    </source>
</evidence>
<evidence type="ECO:0000256" key="2">
    <source>
        <dbReference type="ARBA" id="ARBA00022694"/>
    </source>
</evidence>
<dbReference type="PANTHER" id="PTHR11142">
    <property type="entry name" value="PSEUDOURIDYLATE SYNTHASE"/>
    <property type="match status" value="1"/>
</dbReference>
<dbReference type="InterPro" id="IPR020094">
    <property type="entry name" value="TruA/RsuA/RluB/E/F_N"/>
</dbReference>